<accession>A0ABU8U4L1</accession>
<dbReference type="SUPFAM" id="SSF53474">
    <property type="entry name" value="alpha/beta-Hydrolases"/>
    <property type="match status" value="1"/>
</dbReference>
<keyword evidence="3" id="KW-1185">Reference proteome</keyword>
<keyword evidence="2" id="KW-0378">Hydrolase</keyword>
<evidence type="ECO:0000313" key="2">
    <source>
        <dbReference type="EMBL" id="MEJ8642825.1"/>
    </source>
</evidence>
<protein>
    <submittedName>
        <fullName evidence="2">Alpha/beta fold hydrolase</fullName>
    </submittedName>
</protein>
<dbReference type="InterPro" id="IPR029058">
    <property type="entry name" value="AB_hydrolase_fold"/>
</dbReference>
<proteinExistence type="predicted"/>
<dbReference type="GO" id="GO:0016787">
    <property type="term" value="F:hydrolase activity"/>
    <property type="evidence" value="ECO:0007669"/>
    <property type="project" value="UniProtKB-KW"/>
</dbReference>
<name>A0ABU8U4L1_9ACTN</name>
<organism evidence="2 3">
    <name type="scientific">Streptomyces caledonius</name>
    <dbReference type="NCBI Taxonomy" id="3134107"/>
    <lineage>
        <taxon>Bacteria</taxon>
        <taxon>Bacillati</taxon>
        <taxon>Actinomycetota</taxon>
        <taxon>Actinomycetes</taxon>
        <taxon>Kitasatosporales</taxon>
        <taxon>Streptomycetaceae</taxon>
        <taxon>Streptomyces</taxon>
    </lineage>
</organism>
<dbReference type="Gene3D" id="3.40.50.1820">
    <property type="entry name" value="alpha/beta hydrolase"/>
    <property type="match status" value="1"/>
</dbReference>
<dbReference type="EMBL" id="JBBKAM010000002">
    <property type="protein sequence ID" value="MEJ8642825.1"/>
    <property type="molecule type" value="Genomic_DNA"/>
</dbReference>
<evidence type="ECO:0000313" key="3">
    <source>
        <dbReference type="Proteomes" id="UP001382904"/>
    </source>
</evidence>
<dbReference type="PANTHER" id="PTHR37946:SF1">
    <property type="entry name" value="SLL1969 PROTEIN"/>
    <property type="match status" value="1"/>
</dbReference>
<dbReference type="PANTHER" id="PTHR37946">
    <property type="entry name" value="SLL1969 PROTEIN"/>
    <property type="match status" value="1"/>
</dbReference>
<evidence type="ECO:0000256" key="1">
    <source>
        <dbReference type="SAM" id="MobiDB-lite"/>
    </source>
</evidence>
<comment type="caution">
    <text evidence="2">The sequence shown here is derived from an EMBL/GenBank/DDBJ whole genome shotgun (WGS) entry which is preliminary data.</text>
</comment>
<feature type="region of interest" description="Disordered" evidence="1">
    <location>
        <begin position="241"/>
        <end position="291"/>
    </location>
</feature>
<gene>
    <name evidence="2" type="ORF">WKI68_18405</name>
</gene>
<reference evidence="2 3" key="1">
    <citation type="submission" date="2024-03" db="EMBL/GenBank/DDBJ databases">
        <title>Novel Streptomyces species of biotechnological and ecological value are a feature of Machair soil.</title>
        <authorList>
            <person name="Prole J.R."/>
            <person name="Goodfellow M."/>
            <person name="Allenby N."/>
            <person name="Ward A.C."/>
        </authorList>
    </citation>
    <scope>NUCLEOTIDE SEQUENCE [LARGE SCALE GENOMIC DNA]</scope>
    <source>
        <strain evidence="2 3">MS1.HAVA.3</strain>
    </source>
</reference>
<sequence>MSMPLSGAALRAGALEVVVLGGHLLLYPTGVCQEKVVSGAPATRPPVLLLHGFTDNRSVFVLLRRALGAERPPARGGVQLLALHRRPARRGPPSRRRVEELCERTGQERVDLVGHSLGGLVGRYYVQRLGGDTRVRTLVTLGTPHSGTRVAPFMDAHPLVRQIRPDSEVLAELAAPAPGCTTRCVAFWSEFDTLMTPVGTARIEHPDLHAENVQVTGIGHLALAAHPAVIAAVWRTLDGPGLAPSRPRTPPPSPSPRRPPVERISNSRPRLRLSATERRPNARFRRSGNPAKIVVASNRRVQSRHCSPPVNFEFPATQAPLPRRKRSW</sequence>
<dbReference type="Proteomes" id="UP001382904">
    <property type="component" value="Unassembled WGS sequence"/>
</dbReference>
<feature type="compositionally biased region" description="Pro residues" evidence="1">
    <location>
        <begin position="247"/>
        <end position="258"/>
    </location>
</feature>
<dbReference type="Pfam" id="PF02089">
    <property type="entry name" value="Palm_thioest"/>
    <property type="match status" value="1"/>
</dbReference>